<evidence type="ECO:0000313" key="1">
    <source>
        <dbReference type="EMBL" id="TRT54059.1"/>
    </source>
</evidence>
<reference evidence="1 2" key="1">
    <citation type="submission" date="2019-01" db="EMBL/GenBank/DDBJ databases">
        <title>Coherence of Microcystis species and biogeography revealed through population genomics.</title>
        <authorList>
            <person name="Perez-Carrascal O.M."/>
            <person name="Terrat Y."/>
            <person name="Giani A."/>
            <person name="Fortin N."/>
            <person name="Tromas N."/>
            <person name="Shapiro B.J."/>
        </authorList>
    </citation>
    <scope>NUCLEOTIDE SEQUENCE [LARGE SCALE GENOMIC DNA]</scope>
    <source>
        <strain evidence="1">Ma_QC_C_20070703_M131</strain>
    </source>
</reference>
<comment type="caution">
    <text evidence="1">The sequence shown here is derived from an EMBL/GenBank/DDBJ whole genome shotgun (WGS) entry which is preliminary data.</text>
</comment>
<organism evidence="1 2">
    <name type="scientific">Microcystis aeruginosa Ma_QC_C_20070703_M131</name>
    <dbReference type="NCBI Taxonomy" id="2486263"/>
    <lineage>
        <taxon>Bacteria</taxon>
        <taxon>Bacillati</taxon>
        <taxon>Cyanobacteriota</taxon>
        <taxon>Cyanophyceae</taxon>
        <taxon>Oscillatoriophycideae</taxon>
        <taxon>Chroococcales</taxon>
        <taxon>Microcystaceae</taxon>
        <taxon>Microcystis</taxon>
    </lineage>
</organism>
<dbReference type="AlphaFoldDB" id="A0A551XZB3"/>
<sequence length="33" mass="3647">SEFQAWGETVRLFGTCTQKRVSMNQESPVTASA</sequence>
<dbReference type="Proteomes" id="UP000316443">
    <property type="component" value="Unassembled WGS sequence"/>
</dbReference>
<proteinExistence type="predicted"/>
<protein>
    <submittedName>
        <fullName evidence="1">Transposase</fullName>
    </submittedName>
</protein>
<gene>
    <name evidence="1" type="ORF">EWV85_12475</name>
</gene>
<dbReference type="EMBL" id="SFCA01000131">
    <property type="protein sequence ID" value="TRT54059.1"/>
    <property type="molecule type" value="Genomic_DNA"/>
</dbReference>
<evidence type="ECO:0000313" key="2">
    <source>
        <dbReference type="Proteomes" id="UP000316443"/>
    </source>
</evidence>
<name>A0A551XZB3_MICAE</name>
<feature type="non-terminal residue" evidence="1">
    <location>
        <position position="1"/>
    </location>
</feature>
<accession>A0A551XZB3</accession>